<reference evidence="1 2" key="1">
    <citation type="submission" date="2017-01" db="EMBL/GenBank/DDBJ databases">
        <title>Complete genome sequence of esterase-producing bacterium Croceicoccus marinus E4A9.</title>
        <authorList>
            <person name="Wu Y.-H."/>
            <person name="Cheng H."/>
            <person name="Xu L."/>
            <person name="Huo Y.-Y."/>
            <person name="Wang C.-S."/>
            <person name="Xu X.-W."/>
        </authorList>
    </citation>
    <scope>NUCLEOTIDE SEQUENCE [LARGE SCALE GENOMIC DNA]</scope>
    <source>
        <strain evidence="1 2">E4A9</strain>
    </source>
</reference>
<evidence type="ECO:0000313" key="1">
    <source>
        <dbReference type="EMBL" id="ARU16877.1"/>
    </source>
</evidence>
<gene>
    <name evidence="1" type="ORF">A9D14_12755</name>
</gene>
<keyword evidence="2" id="KW-1185">Reference proteome</keyword>
<sequence>MIRYAPALFLLVTACGPARQPDSMKTTAAFEVPLRNADDRQRLLALLNEVSEANGYHVDAATPSELEWSSQVSPMTFNAAVWRGNDEELMASAMDFQDRIGRVWISFPRGEAPLRSMSFQKALMARVRQEWPETASLPIMPSGAIPLTEDLVRTDAGYSVKPGAAGRYHDGE</sequence>
<dbReference type="KEGG" id="cman:A9D14_12755"/>
<accession>A0A1Z1FDV9</accession>
<protein>
    <submittedName>
        <fullName evidence="1">Uncharacterized protein</fullName>
    </submittedName>
</protein>
<name>A0A1Z1FDV9_9SPHN</name>
<organism evidence="1 2">
    <name type="scientific">Croceicoccus marinus</name>
    <dbReference type="NCBI Taxonomy" id="450378"/>
    <lineage>
        <taxon>Bacteria</taxon>
        <taxon>Pseudomonadati</taxon>
        <taxon>Pseudomonadota</taxon>
        <taxon>Alphaproteobacteria</taxon>
        <taxon>Sphingomonadales</taxon>
        <taxon>Erythrobacteraceae</taxon>
        <taxon>Croceicoccus</taxon>
    </lineage>
</organism>
<dbReference type="PROSITE" id="PS51257">
    <property type="entry name" value="PROKAR_LIPOPROTEIN"/>
    <property type="match status" value="1"/>
</dbReference>
<proteinExistence type="predicted"/>
<evidence type="ECO:0000313" key="2">
    <source>
        <dbReference type="Proteomes" id="UP000195807"/>
    </source>
</evidence>
<dbReference type="EMBL" id="CP019602">
    <property type="protein sequence ID" value="ARU16877.1"/>
    <property type="molecule type" value="Genomic_DNA"/>
</dbReference>
<dbReference type="Proteomes" id="UP000195807">
    <property type="component" value="Chromosome"/>
</dbReference>
<dbReference type="AlphaFoldDB" id="A0A1Z1FDV9"/>